<accession>A0A0A1Z741</accession>
<dbReference type="eggNOG" id="ENOG5032E1S">
    <property type="taxonomic scope" value="Bacteria"/>
</dbReference>
<reference evidence="2" key="1">
    <citation type="journal article" date="2014" name="Sci. Data">
        <title>Genomes of diverse isolates of the marine cyanobacterium Prochlorococcus.</title>
        <authorList>
            <person name="Biller S."/>
            <person name="Berube P."/>
            <person name="Thompson J."/>
            <person name="Kelly L."/>
            <person name="Roggensack S."/>
            <person name="Awad L."/>
            <person name="Roache-Johnson K."/>
            <person name="Ding H."/>
            <person name="Giovannoni S.J."/>
            <person name="Moore L.R."/>
            <person name="Chisholm S.W."/>
        </authorList>
    </citation>
    <scope>NUCLEOTIDE SEQUENCE [LARGE SCALE GENOMIC DNA]</scope>
    <source>
        <strain evidence="2">GP2</strain>
    </source>
</reference>
<name>A0A0A1Z741_PROMR</name>
<organism evidence="1 2">
    <name type="scientific">Prochlorococcus marinus str. GP2</name>
    <dbReference type="NCBI Taxonomy" id="59925"/>
    <lineage>
        <taxon>Bacteria</taxon>
        <taxon>Bacillati</taxon>
        <taxon>Cyanobacteriota</taxon>
        <taxon>Cyanophyceae</taxon>
        <taxon>Synechococcales</taxon>
        <taxon>Prochlorococcaceae</taxon>
        <taxon>Prochlorococcus</taxon>
    </lineage>
</organism>
<dbReference type="Proteomes" id="UP000030598">
    <property type="component" value="Unassembled WGS sequence"/>
</dbReference>
<comment type="caution">
    <text evidence="1">The sequence shown here is derived from an EMBL/GenBank/DDBJ whole genome shotgun (WGS) entry which is preliminary data.</text>
</comment>
<dbReference type="STRING" id="59925.EU91_1420"/>
<evidence type="ECO:0000313" key="2">
    <source>
        <dbReference type="Proteomes" id="UP000030598"/>
    </source>
</evidence>
<protein>
    <submittedName>
        <fullName evidence="1">Uncharacterized protein</fullName>
    </submittedName>
</protein>
<proteinExistence type="predicted"/>
<evidence type="ECO:0000313" key="1">
    <source>
        <dbReference type="EMBL" id="KGF85320.1"/>
    </source>
</evidence>
<dbReference type="Pfam" id="PF13481">
    <property type="entry name" value="AAA_25"/>
    <property type="match status" value="1"/>
</dbReference>
<sequence length="418" mass="46594">MLKDNVIESIEDDSKAFDRLVEMAVYLITTNEPVIKRAGILRNQAKMESIPLSSKDVFLILAKARRDIEGIDEGEKPNVELDVSEESWLWDQLITEANLTLIVSMPKVGKSSLVGAFLGQLSSGSTEYLGKEIKGEKRSIYIVGSDQPLNDWVKILIPAGLAERTASGKVILKEPLKRLWHKGKPLHLTEESIELLYGLAKNDPNSIFVFDAFASLISGLGLDENHAASVEPIRMLTEALAATKATPILLHHASGGNSGERAVKASRGTKALPAEASQILELDWLIPEDKHDNRVTISSAGRNSTPVDMVIEQVDRAVWVNLGSKSEIAENLRLEKVREKLNDRQELVLTFLEQRDEKNKGMFTTSQDLVENLKSEFEGDNTKALSTLNQLENKKLIYSKYRNFEGKGKCRIFYPNKK</sequence>
<dbReference type="RefSeq" id="WP_032524848.1">
    <property type="nucleotide sequence ID" value="NZ_CP138934.1"/>
</dbReference>
<dbReference type="OrthoDB" id="539235at2"/>
<gene>
    <name evidence="1" type="ORF">EU91_1420</name>
</gene>
<dbReference type="InterPro" id="IPR027417">
    <property type="entry name" value="P-loop_NTPase"/>
</dbReference>
<dbReference type="Gene3D" id="3.40.50.300">
    <property type="entry name" value="P-loop containing nucleotide triphosphate hydrolases"/>
    <property type="match status" value="1"/>
</dbReference>
<dbReference type="EMBL" id="JNAH01000008">
    <property type="protein sequence ID" value="KGF85320.1"/>
    <property type="molecule type" value="Genomic_DNA"/>
</dbReference>
<dbReference type="AlphaFoldDB" id="A0A0A1Z741"/>